<proteinExistence type="predicted"/>
<name>A0ABV8UCV8_9PROT</name>
<protein>
    <submittedName>
        <fullName evidence="2">Sulfurtransferase TusA family protein</fullName>
    </submittedName>
</protein>
<dbReference type="InterPro" id="IPR001455">
    <property type="entry name" value="TusA-like"/>
</dbReference>
<accession>A0ABV8UCV8</accession>
<dbReference type="Gene3D" id="3.30.110.40">
    <property type="entry name" value="TusA-like domain"/>
    <property type="match status" value="1"/>
</dbReference>
<keyword evidence="3" id="KW-1185">Reference proteome</keyword>
<dbReference type="EMBL" id="JBHSCR010000014">
    <property type="protein sequence ID" value="MFC4348706.1"/>
    <property type="molecule type" value="Genomic_DNA"/>
</dbReference>
<dbReference type="Pfam" id="PF01206">
    <property type="entry name" value="TusA"/>
    <property type="match status" value="1"/>
</dbReference>
<dbReference type="InterPro" id="IPR036868">
    <property type="entry name" value="TusA-like_sf"/>
</dbReference>
<dbReference type="SUPFAM" id="SSF64307">
    <property type="entry name" value="SirA-like"/>
    <property type="match status" value="1"/>
</dbReference>
<gene>
    <name evidence="2" type="ORF">ACFO5Q_12705</name>
</gene>
<feature type="domain" description="UPF0033" evidence="1">
    <location>
        <begin position="10"/>
        <end position="66"/>
    </location>
</feature>
<sequence length="99" mass="10877">MQRHNLTDFLDLRGATCPMAFVKTKLHLDQVSPGGTTTVVFEQSPGNEPLIRSICSLGHTILSEKTIEASFLTDDDAVTDIPPPSDDVQLTILEIEVKR</sequence>
<evidence type="ECO:0000313" key="2">
    <source>
        <dbReference type="EMBL" id="MFC4348706.1"/>
    </source>
</evidence>
<evidence type="ECO:0000313" key="3">
    <source>
        <dbReference type="Proteomes" id="UP001595776"/>
    </source>
</evidence>
<reference evidence="3" key="1">
    <citation type="journal article" date="2019" name="Int. J. Syst. Evol. Microbiol.">
        <title>The Global Catalogue of Microorganisms (GCM) 10K type strain sequencing project: providing services to taxonomists for standard genome sequencing and annotation.</title>
        <authorList>
            <consortium name="The Broad Institute Genomics Platform"/>
            <consortium name="The Broad Institute Genome Sequencing Center for Infectious Disease"/>
            <person name="Wu L."/>
            <person name="Ma J."/>
        </authorList>
    </citation>
    <scope>NUCLEOTIDE SEQUENCE [LARGE SCALE GENOMIC DNA]</scope>
    <source>
        <strain evidence="3">CGMCC 1.15304</strain>
    </source>
</reference>
<organism evidence="2 3">
    <name type="scientific">Kordiimonas lipolytica</name>
    <dbReference type="NCBI Taxonomy" id="1662421"/>
    <lineage>
        <taxon>Bacteria</taxon>
        <taxon>Pseudomonadati</taxon>
        <taxon>Pseudomonadota</taxon>
        <taxon>Alphaproteobacteria</taxon>
        <taxon>Kordiimonadales</taxon>
        <taxon>Kordiimonadaceae</taxon>
        <taxon>Kordiimonas</taxon>
    </lineage>
</organism>
<dbReference type="Proteomes" id="UP001595776">
    <property type="component" value="Unassembled WGS sequence"/>
</dbReference>
<comment type="caution">
    <text evidence="2">The sequence shown here is derived from an EMBL/GenBank/DDBJ whole genome shotgun (WGS) entry which is preliminary data.</text>
</comment>
<dbReference type="RefSeq" id="WP_156431835.1">
    <property type="nucleotide sequence ID" value="NZ_JBHSCR010000014.1"/>
</dbReference>
<evidence type="ECO:0000259" key="1">
    <source>
        <dbReference type="Pfam" id="PF01206"/>
    </source>
</evidence>